<dbReference type="Pfam" id="PF06210">
    <property type="entry name" value="DUF1003"/>
    <property type="match status" value="1"/>
</dbReference>
<proteinExistence type="predicted"/>
<evidence type="ECO:0000313" key="4">
    <source>
        <dbReference type="Proteomes" id="UP001055039"/>
    </source>
</evidence>
<keyword evidence="4" id="KW-1185">Reference proteome</keyword>
<protein>
    <recommendedName>
        <fullName evidence="5">DUF1003 domain-containing protein</fullName>
    </recommendedName>
</protein>
<keyword evidence="2" id="KW-0812">Transmembrane</keyword>
<dbReference type="InterPro" id="IPR010406">
    <property type="entry name" value="DUF1003"/>
</dbReference>
<keyword evidence="2" id="KW-1133">Transmembrane helix</keyword>
<feature type="region of interest" description="Disordered" evidence="1">
    <location>
        <begin position="266"/>
        <end position="299"/>
    </location>
</feature>
<evidence type="ECO:0008006" key="5">
    <source>
        <dbReference type="Google" id="ProtNLM"/>
    </source>
</evidence>
<dbReference type="PANTHER" id="PTHR41386:SF1">
    <property type="entry name" value="MEMBRANE PROTEIN"/>
    <property type="match status" value="1"/>
</dbReference>
<comment type="caution">
    <text evidence="3">The sequence shown here is derived from an EMBL/GenBank/DDBJ whole genome shotgun (WGS) entry which is preliminary data.</text>
</comment>
<accession>A0ABQ4U8S0</accession>
<gene>
    <name evidence="3" type="ORF">LNAOJCKE_0828</name>
</gene>
<evidence type="ECO:0000256" key="2">
    <source>
        <dbReference type="SAM" id="Phobius"/>
    </source>
</evidence>
<evidence type="ECO:0000256" key="1">
    <source>
        <dbReference type="SAM" id="MobiDB-lite"/>
    </source>
</evidence>
<reference evidence="3" key="2">
    <citation type="submission" date="2021-08" db="EMBL/GenBank/DDBJ databases">
        <authorList>
            <person name="Tani A."/>
            <person name="Ola A."/>
            <person name="Ogura Y."/>
            <person name="Katsura K."/>
            <person name="Hayashi T."/>
        </authorList>
    </citation>
    <scope>NUCLEOTIDE SEQUENCE</scope>
    <source>
        <strain evidence="3">NBRC 15686</strain>
    </source>
</reference>
<feature type="compositionally biased region" description="Low complexity" evidence="1">
    <location>
        <begin position="274"/>
        <end position="287"/>
    </location>
</feature>
<feature type="transmembrane region" description="Helical" evidence="2">
    <location>
        <begin position="134"/>
        <end position="157"/>
    </location>
</feature>
<dbReference type="Proteomes" id="UP001055039">
    <property type="component" value="Unassembled WGS sequence"/>
</dbReference>
<keyword evidence="2" id="KW-0472">Membrane</keyword>
<dbReference type="PANTHER" id="PTHR41386">
    <property type="entry name" value="INTEGRAL MEMBRANE PROTEIN-RELATED"/>
    <property type="match status" value="1"/>
</dbReference>
<feature type="compositionally biased region" description="Pro residues" evidence="1">
    <location>
        <begin position="289"/>
        <end position="299"/>
    </location>
</feature>
<dbReference type="EMBL" id="BPRC01000001">
    <property type="protein sequence ID" value="GJE63631.1"/>
    <property type="molecule type" value="Genomic_DNA"/>
</dbReference>
<name>A0ABQ4U8S0_9HYPH</name>
<sequence length="299" mass="33245">MSLTDEVHERDRGMMALDAEAHLLTTKKRGVCAISGVEMNRRNLVPLASLRPALAGHIRSDYPGLADDALISVKELARYRTRYVAELLAEEHGEYSDLDRQVAESIAAQDTIAENVEEDYDEHRSFGERVSDGLAAFGGSWAFLISFALVLAAWMAVNVTMGERGAFDPYPFILLNLVLSCLAAIQAPIIMMSQSRQDKKDRLRSNNDYRVNLKAELEIRHLHEKMDHLVTKQWQRLAEIQQIQLEMLQEMRTRVARKPVVKVKKVVRKKRAKPATSDAAPPAAGAGPPSGPPSPDPAA</sequence>
<dbReference type="RefSeq" id="WP_238222583.1">
    <property type="nucleotide sequence ID" value="NZ_BAAADH010000020.1"/>
</dbReference>
<evidence type="ECO:0000313" key="3">
    <source>
        <dbReference type="EMBL" id="GJE63631.1"/>
    </source>
</evidence>
<feature type="transmembrane region" description="Helical" evidence="2">
    <location>
        <begin position="169"/>
        <end position="192"/>
    </location>
</feature>
<reference evidence="3" key="1">
    <citation type="journal article" date="2021" name="Front. Microbiol.">
        <title>Comprehensive Comparative Genomics and Phenotyping of Methylobacterium Species.</title>
        <authorList>
            <person name="Alessa O."/>
            <person name="Ogura Y."/>
            <person name="Fujitani Y."/>
            <person name="Takami H."/>
            <person name="Hayashi T."/>
            <person name="Sahin N."/>
            <person name="Tani A."/>
        </authorList>
    </citation>
    <scope>NUCLEOTIDE SEQUENCE</scope>
    <source>
        <strain evidence="3">NBRC 15686</strain>
    </source>
</reference>
<organism evidence="3 4">
    <name type="scientific">Methylorubrum aminovorans</name>
    <dbReference type="NCBI Taxonomy" id="269069"/>
    <lineage>
        <taxon>Bacteria</taxon>
        <taxon>Pseudomonadati</taxon>
        <taxon>Pseudomonadota</taxon>
        <taxon>Alphaproteobacteria</taxon>
        <taxon>Hyphomicrobiales</taxon>
        <taxon>Methylobacteriaceae</taxon>
        <taxon>Methylorubrum</taxon>
    </lineage>
</organism>